<gene>
    <name evidence="1" type="ORF">S12H4_52360</name>
</gene>
<organism evidence="1">
    <name type="scientific">marine sediment metagenome</name>
    <dbReference type="NCBI Taxonomy" id="412755"/>
    <lineage>
        <taxon>unclassified sequences</taxon>
        <taxon>metagenomes</taxon>
        <taxon>ecological metagenomes</taxon>
    </lineage>
</organism>
<dbReference type="AlphaFoldDB" id="X1V596"/>
<sequence>MSNPSYLLANRRHYGLLGTLTRIKLLWWAVLGRPIIYRVQFEGGIELSKDNRNVLVANNVFMVNHTPTER</sequence>
<reference evidence="1" key="1">
    <citation type="journal article" date="2014" name="Front. Microbiol.">
        <title>High frequency of phylogenetically diverse reductive dehalogenase-homologous genes in deep subseafloor sedimentary metagenomes.</title>
        <authorList>
            <person name="Kawai M."/>
            <person name="Futagami T."/>
            <person name="Toyoda A."/>
            <person name="Takaki Y."/>
            <person name="Nishi S."/>
            <person name="Hori S."/>
            <person name="Arai W."/>
            <person name="Tsubouchi T."/>
            <person name="Morono Y."/>
            <person name="Uchiyama I."/>
            <person name="Ito T."/>
            <person name="Fujiyama A."/>
            <person name="Inagaki F."/>
            <person name="Takami H."/>
        </authorList>
    </citation>
    <scope>NUCLEOTIDE SEQUENCE</scope>
    <source>
        <strain evidence="1">Expedition CK06-06</strain>
    </source>
</reference>
<protein>
    <submittedName>
        <fullName evidence="1">Uncharacterized protein</fullName>
    </submittedName>
</protein>
<dbReference type="EMBL" id="BARW01033211">
    <property type="protein sequence ID" value="GAJ07336.1"/>
    <property type="molecule type" value="Genomic_DNA"/>
</dbReference>
<proteinExistence type="predicted"/>
<name>X1V596_9ZZZZ</name>
<evidence type="ECO:0000313" key="1">
    <source>
        <dbReference type="EMBL" id="GAJ07336.1"/>
    </source>
</evidence>
<comment type="caution">
    <text evidence="1">The sequence shown here is derived from an EMBL/GenBank/DDBJ whole genome shotgun (WGS) entry which is preliminary data.</text>
</comment>
<accession>X1V596</accession>